<keyword evidence="2" id="KW-1185">Reference proteome</keyword>
<geneLocation type="plasmid" evidence="1 2">
    <name>PPGU16_p2</name>
</geneLocation>
<accession>A0A7I8C204</accession>
<dbReference type="EMBL" id="AP023177">
    <property type="protein sequence ID" value="BCF94853.1"/>
    <property type="molecule type" value="Genomic_DNA"/>
</dbReference>
<dbReference type="AlphaFoldDB" id="A0A7I8C204"/>
<organism evidence="1 2">
    <name type="scientific">Paraburkholderia largidicola</name>
    <dbReference type="NCBI Taxonomy" id="3014751"/>
    <lineage>
        <taxon>Bacteria</taxon>
        <taxon>Pseudomonadati</taxon>
        <taxon>Pseudomonadota</taxon>
        <taxon>Betaproteobacteria</taxon>
        <taxon>Burkholderiales</taxon>
        <taxon>Burkholderiaceae</taxon>
        <taxon>Paraburkholderia</taxon>
    </lineage>
</organism>
<dbReference type="KEGG" id="plad:PPGU16_79200"/>
<proteinExistence type="predicted"/>
<dbReference type="Proteomes" id="UP000510888">
    <property type="component" value="Plasmid PPGU16_p2"/>
</dbReference>
<protein>
    <submittedName>
        <fullName evidence="1">Uncharacterized protein</fullName>
    </submittedName>
</protein>
<evidence type="ECO:0000313" key="2">
    <source>
        <dbReference type="Proteomes" id="UP000510888"/>
    </source>
</evidence>
<reference evidence="1 2" key="1">
    <citation type="journal article" date="2020" name="Genes (Basel)">
        <title>Genomic Comparison of Insect Gut Symbionts from Divergent Burkholderia Subclades.</title>
        <authorList>
            <person name="Takeshita K."/>
            <person name="Kikuchi Y."/>
        </authorList>
    </citation>
    <scope>NUCLEOTIDE SEQUENCE [LARGE SCALE GENOMIC DNA]</scope>
    <source>
        <strain evidence="1 2">PGU16</strain>
        <plasmid evidence="1 2">PPGU16_p2</plasmid>
    </source>
</reference>
<sequence length="87" mass="9587">MAYLVRAAVTLMVSVVASHPTSRERKLEREGILLGMRHRAAFCYRELQNCQREPEPGRRIANAPLSFNVAQICTSIAGWGSAATSNV</sequence>
<gene>
    <name evidence="1" type="ORF">PPGU16_79200</name>
</gene>
<evidence type="ECO:0000313" key="1">
    <source>
        <dbReference type="EMBL" id="BCF94853.1"/>
    </source>
</evidence>
<name>A0A7I8C204_9BURK</name>
<keyword evidence="1" id="KW-0614">Plasmid</keyword>